<evidence type="ECO:0000259" key="3">
    <source>
        <dbReference type="Pfam" id="PF00144"/>
    </source>
</evidence>
<sequence>MLFPRQFLMRLSFLLALGSAELTCRPEGPVVPAPMGIWTAADFQSTVGSLTLTLDAAMSGNINAGFPVENVSFSIGVVSFDQPDPGTPIWEYHRLATTNTRGTQRLNKDSQYLIGSITKVFSDYLLFKSKVDVDAPVTQFIPELAVERSRIQWENVSLRMLGSHLAGAPTNFGFSEHYYLREVFQAYGFPPIDDSAYPPCGVIGLNGVCNEKDFLAGMTTSYQYTAPMERPAYSNVAFTIFTIALERITGKTYAQLLDEFVVHPFGLMNTFPSPGNDSLAVIPPQESNWGTDYGLSTPGGGLVSSISDLSKFTKALLSRSLNMTATETRGWLKPAAFGGNVHSAVGLPWEIWRPTTLVPDHPHHITLYTKGGGALMYRSQLAVIDEYGIGIIVLTAGQMEAVTPLINAVISTIVPAVDKVSRAQAARKYARRFKSSGGNSTVEVTFNLDNDSLVLVSVQRNGEEVLSSITGLWNMIMAPFAAPIGPTVRLFPQEIYENKTLQGNPVTRQAWRFWPELLSSAPSELPGQGVDASNCFSWTLGDWVHYGSEPVDRVMFYEDGHGEVVGLEVPFLRSGVLMPL</sequence>
<dbReference type="SUPFAM" id="SSF56601">
    <property type="entry name" value="beta-lactamase/transpeptidase-like"/>
    <property type="match status" value="1"/>
</dbReference>
<dbReference type="Proteomes" id="UP000028524">
    <property type="component" value="Unassembled WGS sequence"/>
</dbReference>
<evidence type="ECO:0000259" key="4">
    <source>
        <dbReference type="Pfam" id="PF26335"/>
    </source>
</evidence>
<dbReference type="EMBL" id="KL660000">
    <property type="protein sequence ID" value="KFA68103.1"/>
    <property type="molecule type" value="Genomic_DNA"/>
</dbReference>
<dbReference type="AlphaFoldDB" id="A0A084QVW8"/>
<dbReference type="PANTHER" id="PTHR22935">
    <property type="entry name" value="PENICILLIN-BINDING PROTEIN"/>
    <property type="match status" value="1"/>
</dbReference>
<dbReference type="STRING" id="1283841.A0A084QVW8"/>
<evidence type="ECO:0000256" key="1">
    <source>
        <dbReference type="ARBA" id="ARBA00038473"/>
    </source>
</evidence>
<feature type="domain" description="Beta-lactamase-like ARB-00930-like C-terminal" evidence="4">
    <location>
        <begin position="422"/>
        <end position="575"/>
    </location>
</feature>
<dbReference type="InterPro" id="IPR012338">
    <property type="entry name" value="Beta-lactam/transpept-like"/>
</dbReference>
<evidence type="ECO:0000313" key="5">
    <source>
        <dbReference type="EMBL" id="KFA68103.1"/>
    </source>
</evidence>
<dbReference type="HOGENOM" id="CLU_019706_2_0_1"/>
<dbReference type="InterPro" id="IPR051478">
    <property type="entry name" value="Beta-lactamase-like_AB/R"/>
</dbReference>
<dbReference type="OMA" id="VGLPWEI"/>
<gene>
    <name evidence="5" type="ORF">S40285_02573</name>
</gene>
<evidence type="ECO:0000256" key="2">
    <source>
        <dbReference type="SAM" id="SignalP"/>
    </source>
</evidence>
<dbReference type="Pfam" id="PF26335">
    <property type="entry name" value="ARB_00930_C"/>
    <property type="match status" value="1"/>
</dbReference>
<name>A0A084QVW8_STAC4</name>
<comment type="similarity">
    <text evidence="1">Belongs to the beta-lactamase family.</text>
</comment>
<feature type="domain" description="Beta-lactamase-related" evidence="3">
    <location>
        <begin position="98"/>
        <end position="398"/>
    </location>
</feature>
<proteinExistence type="inferred from homology"/>
<accession>A0A084QVW8</accession>
<feature type="signal peptide" evidence="2">
    <location>
        <begin position="1"/>
        <end position="20"/>
    </location>
</feature>
<dbReference type="InterPro" id="IPR001466">
    <property type="entry name" value="Beta-lactam-related"/>
</dbReference>
<dbReference type="InterPro" id="IPR058664">
    <property type="entry name" value="ARB_00930-like_C"/>
</dbReference>
<dbReference type="Gene3D" id="3.40.710.10">
    <property type="entry name" value="DD-peptidase/beta-lactamase superfamily"/>
    <property type="match status" value="1"/>
</dbReference>
<dbReference type="OrthoDB" id="6220758at2759"/>
<keyword evidence="6" id="KW-1185">Reference proteome</keyword>
<feature type="chain" id="PRO_5001779846" evidence="2">
    <location>
        <begin position="21"/>
        <end position="580"/>
    </location>
</feature>
<evidence type="ECO:0000313" key="6">
    <source>
        <dbReference type="Proteomes" id="UP000028524"/>
    </source>
</evidence>
<dbReference type="Pfam" id="PF00144">
    <property type="entry name" value="Beta-lactamase"/>
    <property type="match status" value="1"/>
</dbReference>
<dbReference type="InParanoid" id="A0A084QVW8"/>
<protein>
    <submittedName>
        <fullName evidence="5">Uncharacterized protein</fullName>
    </submittedName>
</protein>
<dbReference type="PANTHER" id="PTHR22935:SF95">
    <property type="entry name" value="BETA-LACTAMASE-LIKE 1-RELATED"/>
    <property type="match status" value="1"/>
</dbReference>
<organism evidence="5 6">
    <name type="scientific">Stachybotrys chlorohalonatus (strain IBT 40285)</name>
    <dbReference type="NCBI Taxonomy" id="1283841"/>
    <lineage>
        <taxon>Eukaryota</taxon>
        <taxon>Fungi</taxon>
        <taxon>Dikarya</taxon>
        <taxon>Ascomycota</taxon>
        <taxon>Pezizomycotina</taxon>
        <taxon>Sordariomycetes</taxon>
        <taxon>Hypocreomycetidae</taxon>
        <taxon>Hypocreales</taxon>
        <taxon>Stachybotryaceae</taxon>
        <taxon>Stachybotrys</taxon>
    </lineage>
</organism>
<keyword evidence="2" id="KW-0732">Signal</keyword>
<reference evidence="5 6" key="1">
    <citation type="journal article" date="2014" name="BMC Genomics">
        <title>Comparative genome sequencing reveals chemotype-specific gene clusters in the toxigenic black mold Stachybotrys.</title>
        <authorList>
            <person name="Semeiks J."/>
            <person name="Borek D."/>
            <person name="Otwinowski Z."/>
            <person name="Grishin N.V."/>
        </authorList>
    </citation>
    <scope>NUCLEOTIDE SEQUENCE [LARGE SCALE GENOMIC DNA]</scope>
    <source>
        <strain evidence="5 6">IBT 40285</strain>
    </source>
</reference>